<keyword evidence="13" id="KW-0786">Thiamine pyrophosphate</keyword>
<comment type="cofactor">
    <cofactor evidence="2">
        <name>Mn(2+)</name>
        <dbReference type="ChEBI" id="CHEBI:29035"/>
    </cofactor>
</comment>
<dbReference type="NCBIfam" id="NF004559">
    <property type="entry name" value="PRK05899.2-5"/>
    <property type="match status" value="1"/>
</dbReference>
<dbReference type="KEGG" id="ccro:CMC5_053730"/>
<evidence type="ECO:0000256" key="4">
    <source>
        <dbReference type="ARBA" id="ARBA00001964"/>
    </source>
</evidence>
<dbReference type="UniPathway" id="UPA00115">
    <property type="reaction ID" value="UER00414"/>
</dbReference>
<reference evidence="19 20" key="1">
    <citation type="submission" date="2015-07" db="EMBL/GenBank/DDBJ databases">
        <title>Genome analysis of myxobacterium Chondromyces crocatus Cm c5 reveals a high potential for natural compound synthesis and the genetic basis for the loss of fruiting body formation.</title>
        <authorList>
            <person name="Zaburannyi N."/>
            <person name="Bunk B."/>
            <person name="Maier J."/>
            <person name="Overmann J."/>
            <person name="Mueller R."/>
        </authorList>
    </citation>
    <scope>NUCLEOTIDE SEQUENCE [LARGE SCALE GENOMIC DNA]</scope>
    <source>
        <strain evidence="19 20">Cm c5</strain>
    </source>
</reference>
<keyword evidence="11" id="KW-0106">Calcium</keyword>
<accession>A0A0K1EKM9</accession>
<dbReference type="InterPro" id="IPR033248">
    <property type="entry name" value="Transketolase_C"/>
</dbReference>
<dbReference type="SMART" id="SM00861">
    <property type="entry name" value="Transket_pyr"/>
    <property type="match status" value="1"/>
</dbReference>
<comment type="pathway">
    <text evidence="15">Carbohydrate degradation; pentose phosphate pathway; D-glyceraldehyde 3-phosphate and beta-D-fructose 6-phosphate from D-ribose 5-phosphate and D-xylulose 5-phosphate (non-oxidative stage): step 2/3.</text>
</comment>
<dbReference type="PANTHER" id="PTHR43195">
    <property type="entry name" value="TRANSKETOLASE"/>
    <property type="match status" value="1"/>
</dbReference>
<feature type="compositionally biased region" description="Basic and acidic residues" evidence="17">
    <location>
        <begin position="33"/>
        <end position="43"/>
    </location>
</feature>
<dbReference type="Pfam" id="PF02779">
    <property type="entry name" value="Transket_pyr"/>
    <property type="match status" value="1"/>
</dbReference>
<dbReference type="CDD" id="cd02012">
    <property type="entry name" value="TPP_TK"/>
    <property type="match status" value="1"/>
</dbReference>
<dbReference type="Gene3D" id="3.20.20.70">
    <property type="entry name" value="Aldolase class I"/>
    <property type="match status" value="1"/>
</dbReference>
<keyword evidence="15" id="KW-0570">Pentose shunt</keyword>
<evidence type="ECO:0000256" key="7">
    <source>
        <dbReference type="ARBA" id="ARBA00008426"/>
    </source>
</evidence>
<comment type="function">
    <text evidence="5 15">Transaldolase is important for the balance of metabolites in the pentose-phosphate pathway.</text>
</comment>
<dbReference type="Gene3D" id="3.40.50.920">
    <property type="match status" value="1"/>
</dbReference>
<dbReference type="CDD" id="cd00955">
    <property type="entry name" value="Transaldolase_like"/>
    <property type="match status" value="1"/>
</dbReference>
<dbReference type="InterPro" id="IPR013785">
    <property type="entry name" value="Aldolase_TIM"/>
</dbReference>
<evidence type="ECO:0000256" key="2">
    <source>
        <dbReference type="ARBA" id="ARBA00001936"/>
    </source>
</evidence>
<comment type="subunit">
    <text evidence="8">Homodimer.</text>
</comment>
<dbReference type="GO" id="GO:0005737">
    <property type="term" value="C:cytoplasm"/>
    <property type="evidence" value="ECO:0007669"/>
    <property type="project" value="UniProtKB-SubCell"/>
</dbReference>
<dbReference type="NCBIfam" id="NF002881">
    <property type="entry name" value="PRK03343.1"/>
    <property type="match status" value="1"/>
</dbReference>
<evidence type="ECO:0000256" key="11">
    <source>
        <dbReference type="ARBA" id="ARBA00022837"/>
    </source>
</evidence>
<dbReference type="InterPro" id="IPR001585">
    <property type="entry name" value="TAL/FSA"/>
</dbReference>
<evidence type="ECO:0000313" key="19">
    <source>
        <dbReference type="EMBL" id="AKT41212.1"/>
    </source>
</evidence>
<dbReference type="SUPFAM" id="SSF52922">
    <property type="entry name" value="TK C-terminal domain-like"/>
    <property type="match status" value="1"/>
</dbReference>
<dbReference type="InterPro" id="IPR005475">
    <property type="entry name" value="Transketolase-like_Pyr-bd"/>
</dbReference>
<evidence type="ECO:0000256" key="3">
    <source>
        <dbReference type="ARBA" id="ARBA00001946"/>
    </source>
</evidence>
<comment type="subcellular location">
    <subcellularLocation>
        <location evidence="15">Cytoplasm</location>
    </subcellularLocation>
</comment>
<dbReference type="InterPro" id="IPR005474">
    <property type="entry name" value="Transketolase_N"/>
</dbReference>
<dbReference type="Pfam" id="PF00923">
    <property type="entry name" value="TAL_FSA"/>
    <property type="match status" value="1"/>
</dbReference>
<dbReference type="GO" id="GO:0006098">
    <property type="term" value="P:pentose-phosphate shunt"/>
    <property type="evidence" value="ECO:0007669"/>
    <property type="project" value="UniProtKB-UniRule"/>
</dbReference>
<dbReference type="STRING" id="52.CMC5_053730"/>
<dbReference type="HAMAP" id="MF_00493">
    <property type="entry name" value="Transaldolase_2"/>
    <property type="match status" value="1"/>
</dbReference>
<keyword evidence="12" id="KW-0460">Magnesium</keyword>
<evidence type="ECO:0000256" key="8">
    <source>
        <dbReference type="ARBA" id="ARBA00011738"/>
    </source>
</evidence>
<dbReference type="CDD" id="cd07033">
    <property type="entry name" value="TPP_PYR_DXS_TK_like"/>
    <property type="match status" value="1"/>
</dbReference>
<evidence type="ECO:0000256" key="17">
    <source>
        <dbReference type="SAM" id="MobiDB-lite"/>
    </source>
</evidence>
<gene>
    <name evidence="15" type="primary">tal</name>
    <name evidence="19" type="ORF">CMC5_053730</name>
</gene>
<dbReference type="Pfam" id="PF00456">
    <property type="entry name" value="Transketolase_N"/>
    <property type="match status" value="1"/>
</dbReference>
<protein>
    <recommendedName>
        <fullName evidence="15 16">Transaldolase</fullName>
        <ecNumber evidence="15 16">2.2.1.2</ecNumber>
    </recommendedName>
</protein>
<dbReference type="NCBIfam" id="TIGR00876">
    <property type="entry name" value="tal_mycobact"/>
    <property type="match status" value="1"/>
</dbReference>
<dbReference type="InterPro" id="IPR009014">
    <property type="entry name" value="Transketo_C/PFOR_II"/>
</dbReference>
<feature type="domain" description="Transketolase-like pyrimidine-binding" evidence="18">
    <location>
        <begin position="361"/>
        <end position="524"/>
    </location>
</feature>
<organism evidence="19 20">
    <name type="scientific">Chondromyces crocatus</name>
    <dbReference type="NCBI Taxonomy" id="52"/>
    <lineage>
        <taxon>Bacteria</taxon>
        <taxon>Pseudomonadati</taxon>
        <taxon>Myxococcota</taxon>
        <taxon>Polyangia</taxon>
        <taxon>Polyangiales</taxon>
        <taxon>Polyangiaceae</taxon>
        <taxon>Chondromyces</taxon>
    </lineage>
</organism>
<dbReference type="InterPro" id="IPR004732">
    <property type="entry name" value="Transaldolase_2"/>
</dbReference>
<keyword evidence="15" id="KW-0963">Cytoplasm</keyword>
<evidence type="ECO:0000259" key="18">
    <source>
        <dbReference type="SMART" id="SM00861"/>
    </source>
</evidence>
<evidence type="ECO:0000256" key="16">
    <source>
        <dbReference type="NCBIfam" id="TIGR00876"/>
    </source>
</evidence>
<evidence type="ECO:0000256" key="14">
    <source>
        <dbReference type="ARBA" id="ARBA00023270"/>
    </source>
</evidence>
<comment type="catalytic activity">
    <reaction evidence="15">
        <text>D-sedoheptulose 7-phosphate + D-glyceraldehyde 3-phosphate = D-erythrose 4-phosphate + beta-D-fructose 6-phosphate</text>
        <dbReference type="Rhea" id="RHEA:17053"/>
        <dbReference type="ChEBI" id="CHEBI:16897"/>
        <dbReference type="ChEBI" id="CHEBI:57483"/>
        <dbReference type="ChEBI" id="CHEBI:57634"/>
        <dbReference type="ChEBI" id="CHEBI:59776"/>
        <dbReference type="EC" id="2.2.1.2"/>
    </reaction>
</comment>
<evidence type="ECO:0000256" key="6">
    <source>
        <dbReference type="ARBA" id="ARBA00007131"/>
    </source>
</evidence>
<evidence type="ECO:0000256" key="12">
    <source>
        <dbReference type="ARBA" id="ARBA00022842"/>
    </source>
</evidence>
<dbReference type="InterPro" id="IPR020826">
    <property type="entry name" value="Transketolase_BS"/>
</dbReference>
<name>A0A0K1EKM9_CHOCO</name>
<dbReference type="GO" id="GO:0005975">
    <property type="term" value="P:carbohydrate metabolic process"/>
    <property type="evidence" value="ECO:0007669"/>
    <property type="project" value="InterPro"/>
</dbReference>
<keyword evidence="9 15" id="KW-0808">Transferase</keyword>
<dbReference type="SUPFAM" id="SSF51569">
    <property type="entry name" value="Aldolase"/>
    <property type="match status" value="1"/>
</dbReference>
<dbReference type="PATRIC" id="fig|52.7.peg.5951"/>
<evidence type="ECO:0000256" key="1">
    <source>
        <dbReference type="ARBA" id="ARBA00001913"/>
    </source>
</evidence>
<dbReference type="EC" id="2.2.1.2" evidence="15 16"/>
<evidence type="ECO:0000256" key="5">
    <source>
        <dbReference type="ARBA" id="ARBA00003518"/>
    </source>
</evidence>
<dbReference type="PROSITE" id="PS00802">
    <property type="entry name" value="TRANSKETOLASE_2"/>
    <property type="match status" value="1"/>
</dbReference>
<evidence type="ECO:0000313" key="20">
    <source>
        <dbReference type="Proteomes" id="UP000067626"/>
    </source>
</evidence>
<evidence type="ECO:0000256" key="15">
    <source>
        <dbReference type="HAMAP-Rule" id="MF_00493"/>
    </source>
</evidence>
<dbReference type="SUPFAM" id="SSF52518">
    <property type="entry name" value="Thiamin diphosphate-binding fold (THDP-binding)"/>
    <property type="match status" value="2"/>
</dbReference>
<comment type="cofactor">
    <cofactor evidence="1">
        <name>Ca(2+)</name>
        <dbReference type="ChEBI" id="CHEBI:29108"/>
    </cofactor>
</comment>
<comment type="similarity">
    <text evidence="6">Belongs to the transketolase family.</text>
</comment>
<dbReference type="EMBL" id="CP012159">
    <property type="protein sequence ID" value="AKT41212.1"/>
    <property type="molecule type" value="Genomic_DNA"/>
</dbReference>
<dbReference type="InterPro" id="IPR051424">
    <property type="entry name" value="Transketolase-like"/>
</dbReference>
<dbReference type="PANTHER" id="PTHR43195:SF1">
    <property type="entry name" value="FI06132P-RELATED"/>
    <property type="match status" value="1"/>
</dbReference>
<evidence type="ECO:0000256" key="10">
    <source>
        <dbReference type="ARBA" id="ARBA00022723"/>
    </source>
</evidence>
<dbReference type="Gene3D" id="3.40.50.970">
    <property type="match status" value="2"/>
</dbReference>
<keyword evidence="20" id="KW-1185">Reference proteome</keyword>
<keyword evidence="14 15" id="KW-0704">Schiff base</keyword>
<comment type="similarity">
    <text evidence="7 15">Belongs to the transaldolase family. Type 2 subfamily.</text>
</comment>
<comment type="cofactor">
    <cofactor evidence="4">
        <name>thiamine diphosphate</name>
        <dbReference type="ChEBI" id="CHEBI:58937"/>
    </cofactor>
</comment>
<comment type="cofactor">
    <cofactor evidence="3">
        <name>Mg(2+)</name>
        <dbReference type="ChEBI" id="CHEBI:18420"/>
    </cofactor>
</comment>
<dbReference type="FunFam" id="3.40.50.970:FF:000129">
    <property type="entry name" value="Transketolase"/>
    <property type="match status" value="1"/>
</dbReference>
<dbReference type="GO" id="GO:0004802">
    <property type="term" value="F:transketolase activity"/>
    <property type="evidence" value="ECO:0007669"/>
    <property type="project" value="TreeGrafter"/>
</dbReference>
<dbReference type="GO" id="GO:0046872">
    <property type="term" value="F:metal ion binding"/>
    <property type="evidence" value="ECO:0007669"/>
    <property type="project" value="UniProtKB-KW"/>
</dbReference>
<dbReference type="Proteomes" id="UP000067626">
    <property type="component" value="Chromosome"/>
</dbReference>
<feature type="compositionally biased region" description="Basic and acidic residues" evidence="17">
    <location>
        <begin position="50"/>
        <end position="61"/>
    </location>
</feature>
<dbReference type="OrthoDB" id="8732661at2"/>
<sequence length="1066" mass="115372">MDKIPSPSASEKDSATEQPDNKPERAATSPSHAEGEPPGERARKPSGVRKQAEPERTEQELRDFAQQLRVDILRCTTAAGSGHPTSSLSAVELMTVLVRDHLRWDLEHPTNPSNDHLVFSKGHASPLLYALLRGMGVVSASELLSYRTFGSRLEGHPTPLVPWVDVATGSLGQGLPIAVGIALCGKFLDALPYRTWVLLGDSEMSEGSVWEAFEHARHYGLGNLIAILDMNRLGQRGETPLGWNASAYAQRARAFGWRALEVDGHDLAAISEAYAEAVQPTDTPTLIIARTVKGKGVALVEDKDGWHGKTLDEEQCKKAIEALGGVRNAVIEPHRPIAREAPEVHQVKPVDLPTYEPSEEVATRKAYGEALAALGAARPDTVVLDAEVNNSTYAELFAKAHPGRYFEMFISEQQMVAAAVGMSVRRKVPFASTFAAFLTRAYDFIRMAAVSRANLRLCGSHAGVAIGEDGPSQMGLEDLAMMRAVHGSTVYYPCCANQTAQLVAAMAEQQGIVYLRTTRGKTPVLYEAGASFPAGGSKVLRESADDRVTIVAAGITVHEALKAHETLEARGIHARVIDAYSIKPIDAGQLRAAVRATGGHLIIVEDHWAEGGLGDAVREALAADEPVLARLAHLAVRDMPSSGTPEQLLQAAGIDAESIVNAAERLIGVSATTDHGTASQPAPRPHSGKPGACATAMNPIQRLAELGQSVWLDFIDSSLLRGGELERRIRQDGLRGLTSNPTIFQKAIASSNDYDDLIQRASAPDTNEAILERLMVRDLELACDLFRPLYDSSHGVDGLASIEIAPSLARDTAGSIETARRLWNQVERPNLMVKIPGTRDGLPAIEQSLTAGINVNVTLLFSVSRYLEVVEAYFRALEARIAANEPIDRIASVASFFVSRVDAKVDKALDALPSSSEAQGKALRGRIAIANAKIAYEAFEHAYSGERWKRLAAYGARPQRLLWGSTSPKDPHYPDTYYAEALVGAQTVDTMTPECFEAYLDHGDPEPRLEQERAEAHQQLARLKTLGIDLDEVTRTLEDEGVDAFAESFDKAVKSIATKRRQDKAA</sequence>
<dbReference type="GO" id="GO:0004801">
    <property type="term" value="F:transaldolase activity"/>
    <property type="evidence" value="ECO:0007669"/>
    <property type="project" value="UniProtKB-UniRule"/>
</dbReference>
<feature type="compositionally biased region" description="Basic and acidic residues" evidence="17">
    <location>
        <begin position="10"/>
        <end position="25"/>
    </location>
</feature>
<proteinExistence type="inferred from homology"/>
<evidence type="ECO:0000256" key="13">
    <source>
        <dbReference type="ARBA" id="ARBA00023052"/>
    </source>
</evidence>
<dbReference type="Pfam" id="PF02780">
    <property type="entry name" value="Transketolase_C"/>
    <property type="match status" value="1"/>
</dbReference>
<feature type="region of interest" description="Disordered" evidence="17">
    <location>
        <begin position="1"/>
        <end position="61"/>
    </location>
</feature>
<dbReference type="InterPro" id="IPR029061">
    <property type="entry name" value="THDP-binding"/>
</dbReference>
<feature type="active site" description="Schiff-base intermediate with substrate" evidence="15">
    <location>
        <position position="834"/>
    </location>
</feature>
<dbReference type="GO" id="GO:0030976">
    <property type="term" value="F:thiamine pyrophosphate binding"/>
    <property type="evidence" value="ECO:0007669"/>
    <property type="project" value="TreeGrafter"/>
</dbReference>
<evidence type="ECO:0000256" key="9">
    <source>
        <dbReference type="ARBA" id="ARBA00022679"/>
    </source>
</evidence>
<dbReference type="AlphaFoldDB" id="A0A0K1EKM9"/>
<keyword evidence="10" id="KW-0479">Metal-binding</keyword>